<dbReference type="PANTHER" id="PTHR22911">
    <property type="entry name" value="ACYL-MALONYL CONDENSING ENZYME-RELATED"/>
    <property type="match status" value="1"/>
</dbReference>
<evidence type="ECO:0000313" key="3">
    <source>
        <dbReference type="EMBL" id="SFR59394.1"/>
    </source>
</evidence>
<organism evidence="3 4">
    <name type="scientific">Yoonia tamlensis</name>
    <dbReference type="NCBI Taxonomy" id="390270"/>
    <lineage>
        <taxon>Bacteria</taxon>
        <taxon>Pseudomonadati</taxon>
        <taxon>Pseudomonadota</taxon>
        <taxon>Alphaproteobacteria</taxon>
        <taxon>Rhodobacterales</taxon>
        <taxon>Paracoccaceae</taxon>
        <taxon>Yoonia</taxon>
    </lineage>
</organism>
<feature type="transmembrane region" description="Helical" evidence="1">
    <location>
        <begin position="131"/>
        <end position="147"/>
    </location>
</feature>
<dbReference type="EMBL" id="FOYP01000003">
    <property type="protein sequence ID" value="SFR59394.1"/>
    <property type="molecule type" value="Genomic_DNA"/>
</dbReference>
<keyword evidence="1" id="KW-0812">Transmembrane</keyword>
<proteinExistence type="predicted"/>
<gene>
    <name evidence="3" type="ORF">SAMN04488005_3114</name>
</gene>
<dbReference type="Gene3D" id="1.10.3730.20">
    <property type="match status" value="1"/>
</dbReference>
<dbReference type="InterPro" id="IPR037185">
    <property type="entry name" value="EmrE-like"/>
</dbReference>
<keyword evidence="1" id="KW-0472">Membrane</keyword>
<evidence type="ECO:0000259" key="2">
    <source>
        <dbReference type="Pfam" id="PF00892"/>
    </source>
</evidence>
<protein>
    <submittedName>
        <fullName evidence="3">EamA-like transporter family protein</fullName>
    </submittedName>
</protein>
<feature type="transmembrane region" description="Helical" evidence="1">
    <location>
        <begin position="181"/>
        <end position="203"/>
    </location>
</feature>
<feature type="transmembrane region" description="Helical" evidence="1">
    <location>
        <begin position="209"/>
        <end position="234"/>
    </location>
</feature>
<dbReference type="GO" id="GO:0016020">
    <property type="term" value="C:membrane"/>
    <property type="evidence" value="ECO:0007669"/>
    <property type="project" value="InterPro"/>
</dbReference>
<dbReference type="Proteomes" id="UP000199478">
    <property type="component" value="Unassembled WGS sequence"/>
</dbReference>
<feature type="transmembrane region" description="Helical" evidence="1">
    <location>
        <begin position="12"/>
        <end position="36"/>
    </location>
</feature>
<evidence type="ECO:0000313" key="4">
    <source>
        <dbReference type="Proteomes" id="UP000199478"/>
    </source>
</evidence>
<feature type="domain" description="EamA" evidence="2">
    <location>
        <begin position="158"/>
        <end position="288"/>
    </location>
</feature>
<feature type="transmembrane region" description="Helical" evidence="1">
    <location>
        <begin position="42"/>
        <end position="62"/>
    </location>
</feature>
<dbReference type="RefSeq" id="WP_242651077.1">
    <property type="nucleotide sequence ID" value="NZ_FOYP01000003.1"/>
</dbReference>
<dbReference type="AlphaFoldDB" id="A0A1I6HYC0"/>
<feature type="transmembrane region" description="Helical" evidence="1">
    <location>
        <begin position="246"/>
        <end position="265"/>
    </location>
</feature>
<dbReference type="STRING" id="390270.SAMN04488005_3114"/>
<sequence length="301" mass="31226">MQEHQTEKQRANLIGSLWMIGAMACFAIEDVLFKAASQSVPIGQLLIVFGGGGACAFLAVALWTRTPLISADVLSPAMRVRVLFEIIGRLFFALALALTPLSATTVILQATPLVVVAGAAIVFGETVGPRRWIAIFVGLLGVVVIVQPGSDGFSASSILAIIGMFGFAGRDLASRAAPKTLGTAALGFYGFLSLLTAGLAYAVYEAAPFVAITAANAATLVGLALVGAIAYAGLMKAMRTGDVSAVTPFRYVRLLFGIACGVVFFGETITTAMLVGSALIVLSGLVIVWRTRAAKTQKGTH</sequence>
<accession>A0A1I6HYC0</accession>
<evidence type="ECO:0000256" key="1">
    <source>
        <dbReference type="SAM" id="Phobius"/>
    </source>
</evidence>
<dbReference type="PANTHER" id="PTHR22911:SF103">
    <property type="entry name" value="BLR2811 PROTEIN"/>
    <property type="match status" value="1"/>
</dbReference>
<feature type="transmembrane region" description="Helical" evidence="1">
    <location>
        <begin position="153"/>
        <end position="169"/>
    </location>
</feature>
<dbReference type="SUPFAM" id="SSF103481">
    <property type="entry name" value="Multidrug resistance efflux transporter EmrE"/>
    <property type="match status" value="2"/>
</dbReference>
<reference evidence="4" key="1">
    <citation type="submission" date="2016-10" db="EMBL/GenBank/DDBJ databases">
        <authorList>
            <person name="Varghese N."/>
            <person name="Submissions S."/>
        </authorList>
    </citation>
    <scope>NUCLEOTIDE SEQUENCE [LARGE SCALE GENOMIC DNA]</scope>
    <source>
        <strain evidence="4">DSM 26879</strain>
    </source>
</reference>
<keyword evidence="1" id="KW-1133">Transmembrane helix</keyword>
<feature type="transmembrane region" description="Helical" evidence="1">
    <location>
        <begin position="106"/>
        <end position="124"/>
    </location>
</feature>
<dbReference type="InterPro" id="IPR000620">
    <property type="entry name" value="EamA_dom"/>
</dbReference>
<feature type="domain" description="EamA" evidence="2">
    <location>
        <begin position="14"/>
        <end position="146"/>
    </location>
</feature>
<name>A0A1I6HYC0_9RHOB</name>
<feature type="transmembrane region" description="Helical" evidence="1">
    <location>
        <begin position="82"/>
        <end position="100"/>
    </location>
</feature>
<keyword evidence="4" id="KW-1185">Reference proteome</keyword>
<feature type="transmembrane region" description="Helical" evidence="1">
    <location>
        <begin position="271"/>
        <end position="289"/>
    </location>
</feature>
<dbReference type="Pfam" id="PF00892">
    <property type="entry name" value="EamA"/>
    <property type="match status" value="2"/>
</dbReference>